<evidence type="ECO:0000313" key="2">
    <source>
        <dbReference type="Proteomes" id="UP001497602"/>
    </source>
</evidence>
<comment type="caution">
    <text evidence="1">The sequence shown here is derived from an EMBL/GenBank/DDBJ whole genome shotgun (WGS) entry which is preliminary data.</text>
</comment>
<sequence length="341" mass="37230">MIITWNTTPESEASEEEKLSSYYQYDTVSKKLVRIRLELGREESTGQPRVIYNEDRAVGFSDIDFIEEQAKYPDSDFTIDPETKQLLVKGEPMDTEPSIGASVVDMTLGTTKPHFGNAVSDNPNLPEGITNTHLSLIANNTLINGKGGIITGADSSEATLSETLKNVVSGIVKKPFDEIDDDDLLKVLKNQVTKIKNIETAPTKTALSDSLEDASKLIEVIQEQITDEGMVPTEQFNKSYSDYVSKVTQAEDALSSGTGVQNAIAELATAKTALNAASSELQSSYYERMETQFNSSQTAIDTAVTDAQTFEGITSEYEAAENADTLDQYEQSIGLEETEAI</sequence>
<dbReference type="EMBL" id="CAXJRC010000045">
    <property type="protein sequence ID" value="CAL2108488.1"/>
    <property type="molecule type" value="Genomic_DNA"/>
</dbReference>
<gene>
    <name evidence="1" type="ORF">T190115A13A_80063</name>
</gene>
<dbReference type="Proteomes" id="UP001497602">
    <property type="component" value="Unassembled WGS sequence"/>
</dbReference>
<evidence type="ECO:0000313" key="1">
    <source>
        <dbReference type="EMBL" id="CAL2108488.1"/>
    </source>
</evidence>
<reference evidence="1 2" key="1">
    <citation type="submission" date="2024-05" db="EMBL/GenBank/DDBJ databases">
        <authorList>
            <person name="Duchaud E."/>
        </authorList>
    </citation>
    <scope>NUCLEOTIDE SEQUENCE [LARGE SCALE GENOMIC DNA]</scope>
    <source>
        <strain evidence="1">Ena-SAMPLE-TAB-13-05-2024-13:56:06:370-140305</strain>
    </source>
</reference>
<organism evidence="1 2">
    <name type="scientific">Tenacibaculum vairaonense</name>
    <dbReference type="NCBI Taxonomy" id="3137860"/>
    <lineage>
        <taxon>Bacteria</taxon>
        <taxon>Pseudomonadati</taxon>
        <taxon>Bacteroidota</taxon>
        <taxon>Flavobacteriia</taxon>
        <taxon>Flavobacteriales</taxon>
        <taxon>Flavobacteriaceae</taxon>
        <taxon>Tenacibaculum</taxon>
    </lineage>
</organism>
<name>A0ABM9PRP9_9FLAO</name>
<protein>
    <submittedName>
        <fullName evidence="1">Uncharacterized protein</fullName>
    </submittedName>
</protein>
<proteinExistence type="predicted"/>
<dbReference type="RefSeq" id="WP_348707167.1">
    <property type="nucleotide sequence ID" value="NZ_CAXIYA010000040.1"/>
</dbReference>
<accession>A0ABM9PRP9</accession>
<keyword evidence="2" id="KW-1185">Reference proteome</keyword>